<sequence length="318" mass="35314">MNTQKTGEATSATRAAESFARIEKKYLVKRAIWPALSQALHEHLQEGPFGRGSVSSLYYDTPRNDMITASMGKPFYKEKLRIRAYGEPAADEAVFVELKTKVKGSSYKRRVATSCGAAQAWLAGMPYAEACARFPLRSTIHRTASSSSMPSHHPSESVSLQIVREIDAARKRHAPLSPLIMTIVERVALTSASRSDVRVTFDFDARWRMKDLSFDTGLSGTPLFADGCIIMEVKCQGAYPLWLAQLLSRSCLRPQPCSKVCRALEAARQIHPIGTLSPDSQQQSLQESTTQWLASNNQFARYTNYLSNDRLSVSEQSA</sequence>
<evidence type="ECO:0000313" key="2">
    <source>
        <dbReference type="EMBL" id="ACU94084.1"/>
    </source>
</evidence>
<dbReference type="Proteomes" id="UP000000954">
    <property type="component" value="Chromosome"/>
</dbReference>
<dbReference type="Gene3D" id="3.20.100.30">
    <property type="entry name" value="VTC, catalytic tunnel domain"/>
    <property type="match status" value="1"/>
</dbReference>
<proteinExistence type="predicted"/>
<gene>
    <name evidence="2" type="ordered locus">Ccur_03580</name>
</gene>
<dbReference type="Pfam" id="PF09359">
    <property type="entry name" value="VTC"/>
    <property type="match status" value="1"/>
</dbReference>
<name>C7MME4_CRYCD</name>
<dbReference type="STRING" id="469378.Ccur_03580"/>
<evidence type="ECO:0000259" key="1">
    <source>
        <dbReference type="Pfam" id="PF09359"/>
    </source>
</evidence>
<reference evidence="2 3" key="1">
    <citation type="journal article" date="2009" name="Stand. Genomic Sci.">
        <title>Complete genome sequence of Cryptobacterium curtum type strain (12-3).</title>
        <authorList>
            <person name="Mavrommatis K."/>
            <person name="Pukall R."/>
            <person name="Rohde C."/>
            <person name="Chen F."/>
            <person name="Sims D."/>
            <person name="Brettin T."/>
            <person name="Kuske C."/>
            <person name="Detter J.C."/>
            <person name="Han C."/>
            <person name="Lapidus A."/>
            <person name="Copeland A."/>
            <person name="Glavina Del Rio T."/>
            <person name="Nolan M."/>
            <person name="Lucas S."/>
            <person name="Tice H."/>
            <person name="Cheng J.F."/>
            <person name="Bruce D."/>
            <person name="Goodwin L."/>
            <person name="Pitluck S."/>
            <person name="Ovchinnikova G."/>
            <person name="Pati A."/>
            <person name="Ivanova N."/>
            <person name="Chen A."/>
            <person name="Palaniappan K."/>
            <person name="Chain P."/>
            <person name="D'haeseleer P."/>
            <person name="Goker M."/>
            <person name="Bristow J."/>
            <person name="Eisen J.A."/>
            <person name="Markowitz V."/>
            <person name="Hugenholtz P."/>
            <person name="Rohde M."/>
            <person name="Klenk H.P."/>
            <person name="Kyrpides N.C."/>
        </authorList>
    </citation>
    <scope>NUCLEOTIDE SEQUENCE [LARGE SCALE GENOMIC DNA]</scope>
    <source>
        <strain evidence="3">ATCC 700683 / DSM 15641 / 12-3</strain>
    </source>
</reference>
<dbReference type="CDD" id="cd07750">
    <property type="entry name" value="PolyPPase_VTC_like"/>
    <property type="match status" value="1"/>
</dbReference>
<dbReference type="HOGENOM" id="CLU_072767_1_0_11"/>
<dbReference type="AlphaFoldDB" id="C7MME4"/>
<keyword evidence="3" id="KW-1185">Reference proteome</keyword>
<evidence type="ECO:0000313" key="3">
    <source>
        <dbReference type="Proteomes" id="UP000000954"/>
    </source>
</evidence>
<dbReference type="EMBL" id="CP001682">
    <property type="protein sequence ID" value="ACU94084.1"/>
    <property type="molecule type" value="Genomic_DNA"/>
</dbReference>
<dbReference type="InterPro" id="IPR042267">
    <property type="entry name" value="VTC_sf"/>
</dbReference>
<organism evidence="2 3">
    <name type="scientific">Cryptobacterium curtum (strain ATCC 700683 / DSM 15641 / CCUG 43107 / 12-3)</name>
    <dbReference type="NCBI Taxonomy" id="469378"/>
    <lineage>
        <taxon>Bacteria</taxon>
        <taxon>Bacillati</taxon>
        <taxon>Actinomycetota</taxon>
        <taxon>Coriobacteriia</taxon>
        <taxon>Eggerthellales</taxon>
        <taxon>Eggerthellaceae</taxon>
        <taxon>Cryptobacterium</taxon>
    </lineage>
</organism>
<dbReference type="InterPro" id="IPR018966">
    <property type="entry name" value="VTC_domain"/>
</dbReference>
<protein>
    <submittedName>
        <fullName evidence="2">VTC domain-containing protein</fullName>
    </submittedName>
</protein>
<dbReference type="GO" id="GO:0006799">
    <property type="term" value="P:polyphosphate biosynthetic process"/>
    <property type="evidence" value="ECO:0007669"/>
    <property type="project" value="UniProtKB-ARBA"/>
</dbReference>
<feature type="domain" description="VTC" evidence="1">
    <location>
        <begin position="21"/>
        <end position="265"/>
    </location>
</feature>
<dbReference type="eggNOG" id="COG5036">
    <property type="taxonomic scope" value="Bacteria"/>
</dbReference>
<dbReference type="RefSeq" id="WP_012802772.1">
    <property type="nucleotide sequence ID" value="NC_013170.1"/>
</dbReference>
<dbReference type="KEGG" id="ccu:Ccur_03580"/>
<accession>C7MME4</accession>